<evidence type="ECO:0000256" key="1">
    <source>
        <dbReference type="SAM" id="Phobius"/>
    </source>
</evidence>
<accession>A0A3M7PMF2</accession>
<keyword evidence="1" id="KW-0812">Transmembrane</keyword>
<feature type="transmembrane region" description="Helical" evidence="1">
    <location>
        <begin position="43"/>
        <end position="61"/>
    </location>
</feature>
<protein>
    <submittedName>
        <fullName evidence="2">Uncharacterized protein</fullName>
    </submittedName>
</protein>
<organism evidence="2 3">
    <name type="scientific">Brachionus plicatilis</name>
    <name type="common">Marine rotifer</name>
    <name type="synonym">Brachionus muelleri</name>
    <dbReference type="NCBI Taxonomy" id="10195"/>
    <lineage>
        <taxon>Eukaryota</taxon>
        <taxon>Metazoa</taxon>
        <taxon>Spiralia</taxon>
        <taxon>Gnathifera</taxon>
        <taxon>Rotifera</taxon>
        <taxon>Eurotatoria</taxon>
        <taxon>Monogononta</taxon>
        <taxon>Pseudotrocha</taxon>
        <taxon>Ploima</taxon>
        <taxon>Brachionidae</taxon>
        <taxon>Brachionus</taxon>
    </lineage>
</organism>
<keyword evidence="3" id="KW-1185">Reference proteome</keyword>
<dbReference type="AlphaFoldDB" id="A0A3M7PMF2"/>
<dbReference type="Proteomes" id="UP000276133">
    <property type="component" value="Unassembled WGS sequence"/>
</dbReference>
<gene>
    <name evidence="2" type="ORF">BpHYR1_038939</name>
</gene>
<proteinExistence type="predicted"/>
<sequence>MNRDIILVISGQVGMSMNSWIVNFLPFLLLRLYSLLLEHLIEFNQLQALFIYYILAGRHVGWRSWKDRSKMDGQYRPSI</sequence>
<evidence type="ECO:0000313" key="3">
    <source>
        <dbReference type="Proteomes" id="UP000276133"/>
    </source>
</evidence>
<reference evidence="2 3" key="1">
    <citation type="journal article" date="2018" name="Sci. Rep.">
        <title>Genomic signatures of local adaptation to the degree of environmental predictability in rotifers.</title>
        <authorList>
            <person name="Franch-Gras L."/>
            <person name="Hahn C."/>
            <person name="Garcia-Roger E.M."/>
            <person name="Carmona M.J."/>
            <person name="Serra M."/>
            <person name="Gomez A."/>
        </authorList>
    </citation>
    <scope>NUCLEOTIDE SEQUENCE [LARGE SCALE GENOMIC DNA]</scope>
    <source>
        <strain evidence="2">HYR1</strain>
    </source>
</reference>
<comment type="caution">
    <text evidence="2">The sequence shown here is derived from an EMBL/GenBank/DDBJ whole genome shotgun (WGS) entry which is preliminary data.</text>
</comment>
<keyword evidence="1" id="KW-0472">Membrane</keyword>
<evidence type="ECO:0000313" key="2">
    <source>
        <dbReference type="EMBL" id="RMZ99934.1"/>
    </source>
</evidence>
<dbReference type="EMBL" id="REGN01009992">
    <property type="protein sequence ID" value="RMZ99934.1"/>
    <property type="molecule type" value="Genomic_DNA"/>
</dbReference>
<name>A0A3M7PMF2_BRAPC</name>
<keyword evidence="1" id="KW-1133">Transmembrane helix</keyword>